<dbReference type="PROSITE" id="PS51194">
    <property type="entry name" value="HELICASE_CTER"/>
    <property type="match status" value="1"/>
</dbReference>
<dbReference type="InterPro" id="IPR006674">
    <property type="entry name" value="HD_domain"/>
</dbReference>
<reference evidence="12 13" key="1">
    <citation type="submission" date="2019-08" db="EMBL/GenBank/DDBJ databases">
        <title>In-depth cultivation of the pig gut microbiome towards novel bacterial diversity and tailored functional studies.</title>
        <authorList>
            <person name="Wylensek D."/>
            <person name="Hitch T.C.A."/>
            <person name="Clavel T."/>
        </authorList>
    </citation>
    <scope>NUCLEOTIDE SEQUENCE [LARGE SCALE GENOMIC DNA]</scope>
    <source>
        <strain evidence="12 13">WCA-380-WT-2B</strain>
    </source>
</reference>
<dbReference type="Pfam" id="PF01966">
    <property type="entry name" value="HD"/>
    <property type="match status" value="1"/>
</dbReference>
<dbReference type="GO" id="GO:0005524">
    <property type="term" value="F:ATP binding"/>
    <property type="evidence" value="ECO:0007669"/>
    <property type="project" value="UniProtKB-KW"/>
</dbReference>
<evidence type="ECO:0000259" key="11">
    <source>
        <dbReference type="PROSITE" id="PS51643"/>
    </source>
</evidence>
<comment type="similarity">
    <text evidence="2">In the central section; belongs to the CRISPR-associated helicase Cas3 family.</text>
</comment>
<keyword evidence="5" id="KW-0547">Nucleotide-binding</keyword>
<proteinExistence type="inferred from homology"/>
<evidence type="ECO:0000256" key="9">
    <source>
        <dbReference type="ARBA" id="ARBA00023118"/>
    </source>
</evidence>
<dbReference type="Gene3D" id="3.40.50.300">
    <property type="entry name" value="P-loop containing nucleotide triphosphate hydrolases"/>
    <property type="match status" value="2"/>
</dbReference>
<dbReference type="AlphaFoldDB" id="A0A6N7VHU2"/>
<dbReference type="Gene3D" id="1.10.3210.30">
    <property type="match status" value="1"/>
</dbReference>
<feature type="domain" description="HD Cas3-type" evidence="11">
    <location>
        <begin position="13"/>
        <end position="234"/>
    </location>
</feature>
<dbReference type="InterPro" id="IPR027417">
    <property type="entry name" value="P-loop_NTPase"/>
</dbReference>
<keyword evidence="6" id="KW-0378">Hydrolase</keyword>
<dbReference type="CDD" id="cd17930">
    <property type="entry name" value="DEXHc_cas3"/>
    <property type="match status" value="1"/>
</dbReference>
<evidence type="ECO:0000256" key="1">
    <source>
        <dbReference type="ARBA" id="ARBA00006847"/>
    </source>
</evidence>
<dbReference type="PROSITE" id="PS51643">
    <property type="entry name" value="HD_CAS3"/>
    <property type="match status" value="1"/>
</dbReference>
<dbReference type="NCBIfam" id="TIGR01596">
    <property type="entry name" value="cas3_HD"/>
    <property type="match status" value="1"/>
</dbReference>
<evidence type="ECO:0000313" key="13">
    <source>
        <dbReference type="Proteomes" id="UP000441925"/>
    </source>
</evidence>
<evidence type="ECO:0000256" key="3">
    <source>
        <dbReference type="ARBA" id="ARBA00022722"/>
    </source>
</evidence>
<dbReference type="Pfam" id="PF04851">
    <property type="entry name" value="ResIII"/>
    <property type="match status" value="1"/>
</dbReference>
<dbReference type="GO" id="GO:0046872">
    <property type="term" value="F:metal ion binding"/>
    <property type="evidence" value="ECO:0007669"/>
    <property type="project" value="UniProtKB-KW"/>
</dbReference>
<keyword evidence="4" id="KW-0479">Metal-binding</keyword>
<protein>
    <submittedName>
        <fullName evidence="12">CRISPR-associated helicase Cas3</fullName>
    </submittedName>
</protein>
<dbReference type="EMBL" id="VULQ01000011">
    <property type="protein sequence ID" value="MSS78451.1"/>
    <property type="molecule type" value="Genomic_DNA"/>
</dbReference>
<dbReference type="InterPro" id="IPR054712">
    <property type="entry name" value="Cas3-like_dom"/>
</dbReference>
<evidence type="ECO:0000259" key="10">
    <source>
        <dbReference type="PROSITE" id="PS51194"/>
    </source>
</evidence>
<evidence type="ECO:0000256" key="5">
    <source>
        <dbReference type="ARBA" id="ARBA00022741"/>
    </source>
</evidence>
<keyword evidence="13" id="KW-1185">Reference proteome</keyword>
<evidence type="ECO:0000256" key="4">
    <source>
        <dbReference type="ARBA" id="ARBA00022723"/>
    </source>
</evidence>
<dbReference type="CDD" id="cd09641">
    <property type="entry name" value="Cas3''_I"/>
    <property type="match status" value="1"/>
</dbReference>
<dbReference type="InterPro" id="IPR006935">
    <property type="entry name" value="Helicase/UvrB_N"/>
</dbReference>
<sequence length="848" mass="99037">MFENLYAHIDQKNIERKQSLFDHLINTANESRKLAQDLNLENSAYIIGFLHDIGKARDEFQEKITKNSKKSVDHSTLGGILIKYLVKDIQNNNNCLKFSSYINEEENLNIFLDFCNVLIYSILSHHGQYNMIRKNKDKIYVFTSLDRITNIEKELSFDIREFYVELKKFLLDKNIDIIKIFINSFKEYENIISRLDISSQNEADENYEFKEKQFYNSMLIRLLVSILKSADVKDTINSYETVIEDKDYKLIENVKDEFVNKINLKYEEFGNPKSKINKVRYDISTQVFENSKKFGSGIYRLDLPTGAGKTLLSLAYGVNQLKYKGKDRFFYITSYLSVLEQNAKVIKDVLKNEEYILEHHSNVVEEKEESNSFNDDFGDSLEKIKHDYILDDWTNLIVLTTMVQFFNTLFKGSSSNIRRFKSLANSTIILDELQSLPVDVLYPTNLALNFLKEVMKANIVLSTATQPTYDYENLVYRLKYGDDNLENKDVLNLSKEQKVVFKRTKVEIYKNGEETSIDDLRNLILDNKDKSNLIILNTKKAVKNTYELLKNDIESENLYYLTTNLHSVDRLRIIKEIKDRLENNEKIVVISTQLIEAGVDVDFEVVIRSYTGIDSIIQSMGRCNREAKLEYGIVYLINLSREAENLDYIKSLKERKEAGRYALSKLGNNQDIEEIIPIYFKKLYTNLDYNRLSYKIKESNFVDLLSFLDNSLINIESSIEKISTSNESYLNNFEILATVMTQSFKSAYNNFNLIENKMDTAIVECEDTKDYINDIRDLEISFRESYDFSLLKKMKNIVRKLNPYSVSIGKNNLESCEEILDGKIYILNNEFYDDKIGVNFESNDLFII</sequence>
<evidence type="ECO:0000313" key="12">
    <source>
        <dbReference type="EMBL" id="MSS78451.1"/>
    </source>
</evidence>
<dbReference type="Proteomes" id="UP000441925">
    <property type="component" value="Unassembled WGS sequence"/>
</dbReference>
<dbReference type="InterPro" id="IPR006474">
    <property type="entry name" value="Helicase_Cas3_CRISPR-ass_core"/>
</dbReference>
<accession>A0A6N7VHU2</accession>
<dbReference type="GO" id="GO:0051607">
    <property type="term" value="P:defense response to virus"/>
    <property type="evidence" value="ECO:0007669"/>
    <property type="project" value="UniProtKB-KW"/>
</dbReference>
<comment type="similarity">
    <text evidence="1">In the N-terminal section; belongs to the CRISPR-associated nuclease Cas3-HD family.</text>
</comment>
<dbReference type="InterPro" id="IPR001650">
    <property type="entry name" value="Helicase_C-like"/>
</dbReference>
<dbReference type="SUPFAM" id="SSF109604">
    <property type="entry name" value="HD-domain/PDEase-like"/>
    <property type="match status" value="1"/>
</dbReference>
<keyword evidence="7" id="KW-0347">Helicase</keyword>
<dbReference type="Pfam" id="PF22590">
    <property type="entry name" value="Cas3-like_C_2"/>
    <property type="match status" value="1"/>
</dbReference>
<dbReference type="RefSeq" id="WP_154541544.1">
    <property type="nucleotide sequence ID" value="NZ_JAXDSU010000034.1"/>
</dbReference>
<dbReference type="GO" id="GO:0016787">
    <property type="term" value="F:hydrolase activity"/>
    <property type="evidence" value="ECO:0007669"/>
    <property type="project" value="UniProtKB-KW"/>
</dbReference>
<comment type="caution">
    <text evidence="12">The sequence shown here is derived from an EMBL/GenBank/DDBJ whole genome shotgun (WGS) entry which is preliminary data.</text>
</comment>
<name>A0A6N7VHU2_9FIRM</name>
<keyword evidence="9" id="KW-0051">Antiviral defense</keyword>
<evidence type="ECO:0000256" key="7">
    <source>
        <dbReference type="ARBA" id="ARBA00022806"/>
    </source>
</evidence>
<keyword evidence="3" id="KW-0540">Nuclease</keyword>
<evidence type="ECO:0000256" key="2">
    <source>
        <dbReference type="ARBA" id="ARBA00009046"/>
    </source>
</evidence>
<dbReference type="NCBIfam" id="TIGR01587">
    <property type="entry name" value="cas3_core"/>
    <property type="match status" value="1"/>
</dbReference>
<evidence type="ECO:0000256" key="8">
    <source>
        <dbReference type="ARBA" id="ARBA00022840"/>
    </source>
</evidence>
<evidence type="ECO:0000256" key="6">
    <source>
        <dbReference type="ARBA" id="ARBA00022801"/>
    </source>
</evidence>
<keyword evidence="8" id="KW-0067">ATP-binding</keyword>
<organism evidence="12 13">
    <name type="scientific">Anaerococcus porci</name>
    <dbReference type="NCBI Taxonomy" id="2652269"/>
    <lineage>
        <taxon>Bacteria</taxon>
        <taxon>Bacillati</taxon>
        <taxon>Bacillota</taxon>
        <taxon>Tissierellia</taxon>
        <taxon>Tissierellales</taxon>
        <taxon>Peptoniphilaceae</taxon>
        <taxon>Anaerococcus</taxon>
    </lineage>
</organism>
<dbReference type="GO" id="GO:0004386">
    <property type="term" value="F:helicase activity"/>
    <property type="evidence" value="ECO:0007669"/>
    <property type="project" value="UniProtKB-KW"/>
</dbReference>
<dbReference type="GO" id="GO:0003677">
    <property type="term" value="F:DNA binding"/>
    <property type="evidence" value="ECO:0007669"/>
    <property type="project" value="InterPro"/>
</dbReference>
<dbReference type="InterPro" id="IPR006483">
    <property type="entry name" value="CRISPR-assoc_Cas3_HD"/>
</dbReference>
<feature type="domain" description="Helicase C-terminal" evidence="10">
    <location>
        <begin position="519"/>
        <end position="667"/>
    </location>
</feature>
<gene>
    <name evidence="12" type="primary">cas3</name>
    <name evidence="12" type="ORF">FYJ26_08580</name>
</gene>
<dbReference type="InterPro" id="IPR038257">
    <property type="entry name" value="CRISPR-assoc_Cas3_HD_sf"/>
</dbReference>
<dbReference type="SUPFAM" id="SSF52540">
    <property type="entry name" value="P-loop containing nucleoside triphosphate hydrolases"/>
    <property type="match status" value="1"/>
</dbReference>
<dbReference type="GO" id="GO:0004518">
    <property type="term" value="F:nuclease activity"/>
    <property type="evidence" value="ECO:0007669"/>
    <property type="project" value="UniProtKB-KW"/>
</dbReference>